<dbReference type="KEGG" id="mmg:MTBMA_c01150"/>
<accession>D9PU26</accession>
<evidence type="ECO:0000313" key="3">
    <source>
        <dbReference type="EMBL" id="ADL57724.1"/>
    </source>
</evidence>
<reference key="1">
    <citation type="submission" date="2009-08" db="EMBL/GenBank/DDBJ databases">
        <title>The genome sequence of Methanothermobacter marburgensis.</title>
        <authorList>
            <person name="Kaster A."/>
            <person name="Seedorf H."/>
            <person name="Goenrich M."/>
            <person name="Wiezer A."/>
            <person name="Liesegang H."/>
            <person name="Thauer R."/>
            <person name="Gottschalk G."/>
        </authorList>
    </citation>
    <scope>NUCLEOTIDE SEQUENCE</scope>
    <source>
        <strain>Marburg</strain>
    </source>
</reference>
<keyword evidence="4" id="KW-1185">Reference proteome</keyword>
<feature type="compositionally biased region" description="Pro residues" evidence="1">
    <location>
        <begin position="62"/>
        <end position="91"/>
    </location>
</feature>
<keyword evidence="2" id="KW-0812">Transmembrane</keyword>
<keyword evidence="2" id="KW-0472">Membrane</keyword>
<dbReference type="HOGENOM" id="CLU_2420107_0_0_2"/>
<feature type="transmembrane region" description="Helical" evidence="2">
    <location>
        <begin position="6"/>
        <end position="25"/>
    </location>
</feature>
<evidence type="ECO:0000256" key="2">
    <source>
        <dbReference type="SAM" id="Phobius"/>
    </source>
</evidence>
<dbReference type="STRING" id="79929.MTBMA_c01150"/>
<name>D9PU26_METTM</name>
<dbReference type="Proteomes" id="UP000000345">
    <property type="component" value="Chromosome"/>
</dbReference>
<dbReference type="AlphaFoldDB" id="D9PU26"/>
<organism evidence="3 4">
    <name type="scientific">Methanothermobacter marburgensis (strain ATCC BAA-927 / DSM 2133 / JCM 14651 / NBRC 100331 / OCM 82 / Marburg)</name>
    <name type="common">Methanobacterium thermoautotrophicum</name>
    <dbReference type="NCBI Taxonomy" id="79929"/>
    <lineage>
        <taxon>Archaea</taxon>
        <taxon>Methanobacteriati</taxon>
        <taxon>Methanobacteriota</taxon>
        <taxon>Methanomada group</taxon>
        <taxon>Methanobacteria</taxon>
        <taxon>Methanobacteriales</taxon>
        <taxon>Methanobacteriaceae</taxon>
        <taxon>Methanothermobacter</taxon>
    </lineage>
</organism>
<gene>
    <name evidence="3" type="ordered locus">MTBMA_c01150</name>
</gene>
<keyword evidence="2" id="KW-1133">Transmembrane helix</keyword>
<evidence type="ECO:0000256" key="1">
    <source>
        <dbReference type="SAM" id="MobiDB-lite"/>
    </source>
</evidence>
<feature type="region of interest" description="Disordered" evidence="1">
    <location>
        <begin position="45"/>
        <end position="91"/>
    </location>
</feature>
<protein>
    <submittedName>
        <fullName evidence="3">Uncharacterized protein</fullName>
    </submittedName>
</protein>
<proteinExistence type="predicted"/>
<dbReference type="PaxDb" id="79929-MTBMA_c01150"/>
<evidence type="ECO:0000313" key="4">
    <source>
        <dbReference type="Proteomes" id="UP000000345"/>
    </source>
</evidence>
<reference evidence="3 4" key="2">
    <citation type="journal article" date="2010" name="J. Bacteriol.">
        <title>Complete genome sequence of Methanothermobacter marburgensis, a methanoarchaeon model organism.</title>
        <authorList>
            <person name="Liesegang H."/>
            <person name="Kaster A.K."/>
            <person name="Wiezer A."/>
            <person name="Goenrich M."/>
            <person name="Wollherr A."/>
            <person name="Seedorf H."/>
            <person name="Gottschalk G."/>
            <person name="Thauer R.K."/>
        </authorList>
    </citation>
    <scope>NUCLEOTIDE SEQUENCE [LARGE SCALE GENOMIC DNA]</scope>
    <source>
        <strain evidence="4">ATCC BAA-927 / DSM 2133 / JCM 14651 / NBRC 100331 / OCM 82 / Marburg</strain>
    </source>
</reference>
<dbReference type="EMBL" id="CP001710">
    <property type="protein sequence ID" value="ADL57724.1"/>
    <property type="molecule type" value="Genomic_DNA"/>
</dbReference>
<sequence length="91" mass="9571">MQPSTSSSGGVIVISIVAILIYRSYFQRSALNSAQDIRDVRKNINDSDAAKNAGANNSTSPGPVPEPKPIEPPGKPIKPPVVPPVEPNPTI</sequence>